<reference evidence="2 3" key="1">
    <citation type="journal article" date="2015" name="Genome Biol. Evol.">
        <title>Comparative Genomics of a Bacterivorous Green Alga Reveals Evolutionary Causalities and Consequences of Phago-Mixotrophic Mode of Nutrition.</title>
        <authorList>
            <person name="Burns J.A."/>
            <person name="Paasch A."/>
            <person name="Narechania A."/>
            <person name="Kim E."/>
        </authorList>
    </citation>
    <scope>NUCLEOTIDE SEQUENCE [LARGE SCALE GENOMIC DNA]</scope>
    <source>
        <strain evidence="2 3">PLY_AMNH</strain>
    </source>
</reference>
<evidence type="ECO:0000313" key="2">
    <source>
        <dbReference type="EMBL" id="KAK3261444.1"/>
    </source>
</evidence>
<accession>A0AAE0FKL9</accession>
<gene>
    <name evidence="2" type="ORF">CYMTET_29644</name>
</gene>
<comment type="caution">
    <text evidence="2">The sequence shown here is derived from an EMBL/GenBank/DDBJ whole genome shotgun (WGS) entry which is preliminary data.</text>
</comment>
<dbReference type="EMBL" id="LGRX02016889">
    <property type="protein sequence ID" value="KAK3261444.1"/>
    <property type="molecule type" value="Genomic_DNA"/>
</dbReference>
<feature type="region of interest" description="Disordered" evidence="1">
    <location>
        <begin position="60"/>
        <end position="103"/>
    </location>
</feature>
<evidence type="ECO:0000313" key="3">
    <source>
        <dbReference type="Proteomes" id="UP001190700"/>
    </source>
</evidence>
<organism evidence="2 3">
    <name type="scientific">Cymbomonas tetramitiformis</name>
    <dbReference type="NCBI Taxonomy" id="36881"/>
    <lineage>
        <taxon>Eukaryota</taxon>
        <taxon>Viridiplantae</taxon>
        <taxon>Chlorophyta</taxon>
        <taxon>Pyramimonadophyceae</taxon>
        <taxon>Pyramimonadales</taxon>
        <taxon>Pyramimonadaceae</taxon>
        <taxon>Cymbomonas</taxon>
    </lineage>
</organism>
<keyword evidence="3" id="KW-1185">Reference proteome</keyword>
<name>A0AAE0FKL9_9CHLO</name>
<dbReference type="Proteomes" id="UP001190700">
    <property type="component" value="Unassembled WGS sequence"/>
</dbReference>
<feature type="region of interest" description="Disordered" evidence="1">
    <location>
        <begin position="146"/>
        <end position="170"/>
    </location>
</feature>
<proteinExistence type="predicted"/>
<sequence>MSSYRAIEANPPTANEVKWANKHLNVATVQMFVASCEDYQVALEAQSRTQNRVQTLFGGEVAESHEDRSTSSLSNGLSDLHSYITKGTHTNKGLPSEGRAPRISKEDKLSRTYLWCIQNRGGVRQLPPQIKDPSFNLSFEGYSVKGRTTANPGKGSSPTKKCGDKSGPEMFALDRLGKLPSIPPMSDTMLPVEGSTRQRVASVEKLPHIYSIPARPSRRDRAMNAPTLRKLAKEHLDNSTRKTKSDVNTGSSSSICGSVCSAPAVLPSAAVRVVALKRQGKVPRTFVWPWSQRWADDIDSCMSRVTDGHAHVLLTIISHLPQHSSDAVLAPVRAQ</sequence>
<protein>
    <submittedName>
        <fullName evidence="2">Uncharacterized protein</fullName>
    </submittedName>
</protein>
<feature type="compositionally biased region" description="Polar residues" evidence="1">
    <location>
        <begin position="146"/>
        <end position="159"/>
    </location>
</feature>
<evidence type="ECO:0000256" key="1">
    <source>
        <dbReference type="SAM" id="MobiDB-lite"/>
    </source>
</evidence>
<dbReference type="AlphaFoldDB" id="A0AAE0FKL9"/>